<dbReference type="InterPro" id="IPR002068">
    <property type="entry name" value="A-crystallin/Hsp20_dom"/>
</dbReference>
<dbReference type="Proteomes" id="UP001064971">
    <property type="component" value="Chromosome"/>
</dbReference>
<dbReference type="CDD" id="cd06464">
    <property type="entry name" value="ACD_sHsps-like"/>
    <property type="match status" value="1"/>
</dbReference>
<organism evidence="4 5">
    <name type="scientific">Deinococcus aetherius</name>
    <dbReference type="NCBI Taxonomy" id="200252"/>
    <lineage>
        <taxon>Bacteria</taxon>
        <taxon>Thermotogati</taxon>
        <taxon>Deinococcota</taxon>
        <taxon>Deinococci</taxon>
        <taxon>Deinococcales</taxon>
        <taxon>Deinococcaceae</taxon>
        <taxon>Deinococcus</taxon>
    </lineage>
</organism>
<dbReference type="Gene3D" id="2.60.40.790">
    <property type="match status" value="1"/>
</dbReference>
<evidence type="ECO:0000256" key="1">
    <source>
        <dbReference type="PROSITE-ProRule" id="PRU00285"/>
    </source>
</evidence>
<keyword evidence="5" id="KW-1185">Reference proteome</keyword>
<gene>
    <name evidence="4" type="ORF">DAETH_12690</name>
</gene>
<dbReference type="SUPFAM" id="SSF49764">
    <property type="entry name" value="HSP20-like chaperones"/>
    <property type="match status" value="1"/>
</dbReference>
<dbReference type="InterPro" id="IPR008978">
    <property type="entry name" value="HSP20-like_chaperone"/>
</dbReference>
<dbReference type="PROSITE" id="PS01031">
    <property type="entry name" value="SHSP"/>
    <property type="match status" value="1"/>
</dbReference>
<name>A0ABN6RD48_9DEIO</name>
<proteinExistence type="inferred from homology"/>
<evidence type="ECO:0000313" key="5">
    <source>
        <dbReference type="Proteomes" id="UP001064971"/>
    </source>
</evidence>
<accession>A0ABN6RD48</accession>
<evidence type="ECO:0000313" key="4">
    <source>
        <dbReference type="EMBL" id="BDP41300.1"/>
    </source>
</evidence>
<sequence length="151" mass="16248">MGMGARVTREILGVGATVEGMNEPVLARLQQLMTLREEVETLGAEVPWTPPADWMDGDTHLTLLLDVPGVDPSCLELQEDGDTVTVAGRRDAPHPILQAERPSGTFSRTLRFPQPVLPQSGEASLNAGVLSVRFEKRHPTIDVNASDAEGA</sequence>
<dbReference type="Pfam" id="PF00011">
    <property type="entry name" value="HSP20"/>
    <property type="match status" value="1"/>
</dbReference>
<feature type="domain" description="SHSP" evidence="3">
    <location>
        <begin position="43"/>
        <end position="151"/>
    </location>
</feature>
<comment type="similarity">
    <text evidence="1 2">Belongs to the small heat shock protein (HSP20) family.</text>
</comment>
<evidence type="ECO:0000256" key="2">
    <source>
        <dbReference type="RuleBase" id="RU003616"/>
    </source>
</evidence>
<evidence type="ECO:0000259" key="3">
    <source>
        <dbReference type="PROSITE" id="PS01031"/>
    </source>
</evidence>
<reference evidence="4" key="1">
    <citation type="submission" date="2022-07" db="EMBL/GenBank/DDBJ databases">
        <title>Complete Genome Sequence of the Radioresistant Bacterium Deinococcus aetherius ST0316, Isolated from the Air Dust collected in Lower Stratosphere above Japan.</title>
        <authorList>
            <person name="Satoh K."/>
            <person name="Hagiwara K."/>
            <person name="Katsumata K."/>
            <person name="Kubo A."/>
            <person name="Yokobori S."/>
            <person name="Yamagishi A."/>
            <person name="Oono Y."/>
            <person name="Narumi I."/>
        </authorList>
    </citation>
    <scope>NUCLEOTIDE SEQUENCE</scope>
    <source>
        <strain evidence="4">ST0316</strain>
    </source>
</reference>
<dbReference type="EMBL" id="AP026560">
    <property type="protein sequence ID" value="BDP41300.1"/>
    <property type="molecule type" value="Genomic_DNA"/>
</dbReference>
<protein>
    <submittedName>
        <fullName evidence="4">Heat-shock protein</fullName>
    </submittedName>
</protein>